<comment type="cofactor">
    <cofactor evidence="1">
        <name>Mg(2+)</name>
        <dbReference type="ChEBI" id="CHEBI:18420"/>
    </cofactor>
</comment>
<reference evidence="9 10" key="1">
    <citation type="journal article" date="2011" name="Stand. Genomic Sci.">
        <title>Complete genome sequence of Haliscomenobacter hydrossis type strain (O).</title>
        <authorList>
            <consortium name="US DOE Joint Genome Institute (JGI-PGF)"/>
            <person name="Daligault H."/>
            <person name="Lapidus A."/>
            <person name="Zeytun A."/>
            <person name="Nolan M."/>
            <person name="Lucas S."/>
            <person name="Del Rio T.G."/>
            <person name="Tice H."/>
            <person name="Cheng J.F."/>
            <person name="Tapia R."/>
            <person name="Han C."/>
            <person name="Goodwin L."/>
            <person name="Pitluck S."/>
            <person name="Liolios K."/>
            <person name="Pagani I."/>
            <person name="Ivanova N."/>
            <person name="Huntemann M."/>
            <person name="Mavromatis K."/>
            <person name="Mikhailova N."/>
            <person name="Pati A."/>
            <person name="Chen A."/>
            <person name="Palaniappan K."/>
            <person name="Land M."/>
            <person name="Hauser L."/>
            <person name="Brambilla E.M."/>
            <person name="Rohde M."/>
            <person name="Verbarg S."/>
            <person name="Goker M."/>
            <person name="Bristow J."/>
            <person name="Eisen J.A."/>
            <person name="Markowitz V."/>
            <person name="Hugenholtz P."/>
            <person name="Kyrpides N.C."/>
            <person name="Klenk H.P."/>
            <person name="Woyke T."/>
        </authorList>
    </citation>
    <scope>NUCLEOTIDE SEQUENCE [LARGE SCALE GENOMIC DNA]</scope>
    <source>
        <strain evidence="10">ATCC 27775 / DSM 1100 / LMG 10767 / O</strain>
    </source>
</reference>
<dbReference type="STRING" id="760192.Halhy_1629"/>
<dbReference type="EMBL" id="CP002691">
    <property type="protein sequence ID" value="AEE49519.1"/>
    <property type="molecule type" value="Genomic_DNA"/>
</dbReference>
<dbReference type="InterPro" id="IPR043519">
    <property type="entry name" value="NT_sf"/>
</dbReference>
<accession>F4L0N7</accession>
<evidence type="ECO:0000256" key="1">
    <source>
        <dbReference type="ARBA" id="ARBA00001946"/>
    </source>
</evidence>
<feature type="domain" description="Polymerase beta nucleotidyltransferase" evidence="8">
    <location>
        <begin position="9"/>
        <end position="96"/>
    </location>
</feature>
<dbReference type="PANTHER" id="PTHR33571">
    <property type="entry name" value="SSL8005 PROTEIN"/>
    <property type="match status" value="1"/>
</dbReference>
<dbReference type="GO" id="GO:0005524">
    <property type="term" value="F:ATP binding"/>
    <property type="evidence" value="ECO:0007669"/>
    <property type="project" value="UniProtKB-KW"/>
</dbReference>
<reference key="2">
    <citation type="submission" date="2011-04" db="EMBL/GenBank/DDBJ databases">
        <title>Complete sequence of chromosome of Haliscomenobacter hydrossis DSM 1100.</title>
        <authorList>
            <consortium name="US DOE Joint Genome Institute (JGI-PGF)"/>
            <person name="Lucas S."/>
            <person name="Han J."/>
            <person name="Lapidus A."/>
            <person name="Bruce D."/>
            <person name="Goodwin L."/>
            <person name="Pitluck S."/>
            <person name="Peters L."/>
            <person name="Kyrpides N."/>
            <person name="Mavromatis K."/>
            <person name="Ivanova N."/>
            <person name="Ovchinnikova G."/>
            <person name="Pagani I."/>
            <person name="Daligault H."/>
            <person name="Detter J.C."/>
            <person name="Han C."/>
            <person name="Land M."/>
            <person name="Hauser L."/>
            <person name="Markowitz V."/>
            <person name="Cheng J.-F."/>
            <person name="Hugenholtz P."/>
            <person name="Woyke T."/>
            <person name="Wu D."/>
            <person name="Verbarg S."/>
            <person name="Frueling A."/>
            <person name="Brambilla E."/>
            <person name="Klenk H.-P."/>
            <person name="Eisen J.A."/>
        </authorList>
    </citation>
    <scope>NUCLEOTIDE SEQUENCE</scope>
    <source>
        <strain>DSM 1100</strain>
    </source>
</reference>
<keyword evidence="6" id="KW-0067">ATP-binding</keyword>
<sequence length="97" mass="11165">MYLNDQQIQTIRHYFQDKPVLKAYLFGSFVRGEAEEKSDLDILVELDYTQPVGLEFVGMKLDLEDLLGREVDLVSSRGLSEFIGPAIHQEKTLIYAR</sequence>
<dbReference type="OrthoDB" id="798692at2"/>
<dbReference type="SUPFAM" id="SSF81301">
    <property type="entry name" value="Nucleotidyltransferase"/>
    <property type="match status" value="1"/>
</dbReference>
<organism evidence="9 10">
    <name type="scientific">Haliscomenobacter hydrossis (strain ATCC 27775 / DSM 1100 / LMG 10767 / O)</name>
    <dbReference type="NCBI Taxonomy" id="760192"/>
    <lineage>
        <taxon>Bacteria</taxon>
        <taxon>Pseudomonadati</taxon>
        <taxon>Bacteroidota</taxon>
        <taxon>Saprospiria</taxon>
        <taxon>Saprospirales</taxon>
        <taxon>Haliscomenobacteraceae</taxon>
        <taxon>Haliscomenobacter</taxon>
    </lineage>
</organism>
<evidence type="ECO:0000256" key="3">
    <source>
        <dbReference type="ARBA" id="ARBA00022695"/>
    </source>
</evidence>
<evidence type="ECO:0000256" key="6">
    <source>
        <dbReference type="ARBA" id="ARBA00022840"/>
    </source>
</evidence>
<dbReference type="HOGENOM" id="CLU_130257_10_2_10"/>
<keyword evidence="4" id="KW-0479">Metal-binding</keyword>
<keyword evidence="10" id="KW-1185">Reference proteome</keyword>
<dbReference type="RefSeq" id="WP_013764073.1">
    <property type="nucleotide sequence ID" value="NC_015510.1"/>
</dbReference>
<dbReference type="Gene3D" id="3.30.460.10">
    <property type="entry name" value="Beta Polymerase, domain 2"/>
    <property type="match status" value="1"/>
</dbReference>
<dbReference type="CDD" id="cd05403">
    <property type="entry name" value="NT_KNTase_like"/>
    <property type="match status" value="1"/>
</dbReference>
<name>F4L0N7_HALH1</name>
<evidence type="ECO:0000256" key="7">
    <source>
        <dbReference type="ARBA" id="ARBA00022842"/>
    </source>
</evidence>
<protein>
    <submittedName>
        <fullName evidence="9">DNA polymerase beta domain protein region</fullName>
    </submittedName>
</protein>
<evidence type="ECO:0000256" key="4">
    <source>
        <dbReference type="ARBA" id="ARBA00022723"/>
    </source>
</evidence>
<keyword evidence="2" id="KW-0808">Transferase</keyword>
<evidence type="ECO:0000313" key="9">
    <source>
        <dbReference type="EMBL" id="AEE49519.1"/>
    </source>
</evidence>
<dbReference type="AlphaFoldDB" id="F4L0N7"/>
<evidence type="ECO:0000256" key="2">
    <source>
        <dbReference type="ARBA" id="ARBA00022679"/>
    </source>
</evidence>
<keyword evidence="3" id="KW-0548">Nucleotidyltransferase</keyword>
<evidence type="ECO:0000256" key="5">
    <source>
        <dbReference type="ARBA" id="ARBA00022741"/>
    </source>
</evidence>
<gene>
    <name evidence="9" type="ordered locus">Halhy_1629</name>
</gene>
<dbReference type="eggNOG" id="COG1669">
    <property type="taxonomic scope" value="Bacteria"/>
</dbReference>
<evidence type="ECO:0000259" key="8">
    <source>
        <dbReference type="Pfam" id="PF18765"/>
    </source>
</evidence>
<evidence type="ECO:0000313" key="10">
    <source>
        <dbReference type="Proteomes" id="UP000008461"/>
    </source>
</evidence>
<dbReference type="Proteomes" id="UP000008461">
    <property type="component" value="Chromosome"/>
</dbReference>
<dbReference type="GO" id="GO:0016779">
    <property type="term" value="F:nucleotidyltransferase activity"/>
    <property type="evidence" value="ECO:0007669"/>
    <property type="project" value="UniProtKB-KW"/>
</dbReference>
<keyword evidence="5" id="KW-0547">Nucleotide-binding</keyword>
<dbReference type="InterPro" id="IPR041633">
    <property type="entry name" value="Polbeta"/>
</dbReference>
<keyword evidence="7" id="KW-0460">Magnesium</keyword>
<dbReference type="KEGG" id="hhy:Halhy_1629"/>
<proteinExistence type="predicted"/>
<dbReference type="Pfam" id="PF18765">
    <property type="entry name" value="Polbeta"/>
    <property type="match status" value="1"/>
</dbReference>
<dbReference type="PANTHER" id="PTHR33571:SF14">
    <property type="entry name" value="PROTEIN ADENYLYLTRANSFERASE MJ0435-RELATED"/>
    <property type="match status" value="1"/>
</dbReference>
<dbReference type="GO" id="GO:0046872">
    <property type="term" value="F:metal ion binding"/>
    <property type="evidence" value="ECO:0007669"/>
    <property type="project" value="UniProtKB-KW"/>
</dbReference>
<dbReference type="InterPro" id="IPR052038">
    <property type="entry name" value="Type-VII_TA_antitoxin"/>
</dbReference>